<gene>
    <name evidence="3" type="ORF">PSDVSF_12450</name>
</gene>
<dbReference type="Gene3D" id="3.40.50.720">
    <property type="entry name" value="NAD(P)-binding Rossmann-like Domain"/>
    <property type="match status" value="1"/>
</dbReference>
<dbReference type="InterPro" id="IPR036291">
    <property type="entry name" value="NAD(P)-bd_dom_sf"/>
</dbReference>
<dbReference type="EMBL" id="AP024485">
    <property type="protein sequence ID" value="BCS88003.1"/>
    <property type="molecule type" value="Genomic_DNA"/>
</dbReference>
<dbReference type="SUPFAM" id="SSF50129">
    <property type="entry name" value="GroES-like"/>
    <property type="match status" value="1"/>
</dbReference>
<dbReference type="InterPro" id="IPR013154">
    <property type="entry name" value="ADH-like_N"/>
</dbReference>
<evidence type="ECO:0000256" key="1">
    <source>
        <dbReference type="ARBA" id="ARBA00022857"/>
    </source>
</evidence>
<dbReference type="CDD" id="cd08272">
    <property type="entry name" value="MDR6"/>
    <property type="match status" value="1"/>
</dbReference>
<sequence>MRAMVLEEYGAGYQFVEHDIVLPVPGPGEVRIKVAGSSFNPIDNKITQLGGELAFAPDLPAVLGMDVSGTVEAVGAGVTRFRVGDPVFGCAGGIKGIPGALAEYMVADQWLIAPAPQTMDLVDAAALPLVVLTAWLGLFDKAAIRRGQMLLVHGGAGGVGHMAVQLGVHIGAEVFATVSSPDKAAVVEALGGTPVYYRESAVAEYVAECTGGDGFDVIFDTVGGNVLDQSFAAAALGGQVISTATRSSHDLSLMHARSLSLHVVFMLLPMITGQGRELHGEVLTNMSALVDEGALAVLIDEQVFSFRDIAEAHRYWKGGSALGKILLTVSD</sequence>
<dbReference type="InterPro" id="IPR013149">
    <property type="entry name" value="ADH-like_C"/>
</dbReference>
<dbReference type="Gene3D" id="3.90.180.10">
    <property type="entry name" value="Medium-chain alcohol dehydrogenases, catalytic domain"/>
    <property type="match status" value="1"/>
</dbReference>
<name>A0ABM7P5C9_9BACT</name>
<keyword evidence="1" id="KW-0521">NADP</keyword>
<evidence type="ECO:0000259" key="2">
    <source>
        <dbReference type="SMART" id="SM00829"/>
    </source>
</evidence>
<keyword evidence="4" id="KW-1185">Reference proteome</keyword>
<proteinExistence type="predicted"/>
<dbReference type="SUPFAM" id="SSF51735">
    <property type="entry name" value="NAD(P)-binding Rossmann-fold domains"/>
    <property type="match status" value="1"/>
</dbReference>
<dbReference type="SMART" id="SM00829">
    <property type="entry name" value="PKS_ER"/>
    <property type="match status" value="1"/>
</dbReference>
<organism evidence="3 4">
    <name type="scientific">Pseudodesulfovibrio sediminis</name>
    <dbReference type="NCBI Taxonomy" id="2810563"/>
    <lineage>
        <taxon>Bacteria</taxon>
        <taxon>Pseudomonadati</taxon>
        <taxon>Thermodesulfobacteriota</taxon>
        <taxon>Desulfovibrionia</taxon>
        <taxon>Desulfovibrionales</taxon>
        <taxon>Desulfovibrionaceae</taxon>
    </lineage>
</organism>
<dbReference type="Proteomes" id="UP001053296">
    <property type="component" value="Chromosome"/>
</dbReference>
<protein>
    <submittedName>
        <fullName evidence="3">Quinone oxidoreductase</fullName>
    </submittedName>
</protein>
<dbReference type="Pfam" id="PF08240">
    <property type="entry name" value="ADH_N"/>
    <property type="match status" value="1"/>
</dbReference>
<evidence type="ECO:0000313" key="3">
    <source>
        <dbReference type="EMBL" id="BCS88003.1"/>
    </source>
</evidence>
<dbReference type="RefSeq" id="WP_229595184.1">
    <property type="nucleotide sequence ID" value="NZ_AP024485.1"/>
</dbReference>
<evidence type="ECO:0000313" key="4">
    <source>
        <dbReference type="Proteomes" id="UP001053296"/>
    </source>
</evidence>
<dbReference type="InterPro" id="IPR011032">
    <property type="entry name" value="GroES-like_sf"/>
</dbReference>
<dbReference type="PANTHER" id="PTHR44154:SF1">
    <property type="entry name" value="QUINONE OXIDOREDUCTASE"/>
    <property type="match status" value="1"/>
</dbReference>
<dbReference type="PANTHER" id="PTHR44154">
    <property type="entry name" value="QUINONE OXIDOREDUCTASE"/>
    <property type="match status" value="1"/>
</dbReference>
<dbReference type="InterPro" id="IPR051603">
    <property type="entry name" value="Zinc-ADH_QOR/CCCR"/>
</dbReference>
<dbReference type="Pfam" id="PF00107">
    <property type="entry name" value="ADH_zinc_N"/>
    <property type="match status" value="1"/>
</dbReference>
<dbReference type="InterPro" id="IPR020843">
    <property type="entry name" value="ER"/>
</dbReference>
<feature type="domain" description="Enoyl reductase (ER)" evidence="2">
    <location>
        <begin position="10"/>
        <end position="327"/>
    </location>
</feature>
<accession>A0ABM7P5C9</accession>
<reference evidence="3" key="1">
    <citation type="journal article" date="2022" name="Arch. Microbiol.">
        <title>Pseudodesulfovibrio sediminis sp. nov., a mesophilic and neutrophilic sulfate-reducing bacterium isolated from sediment of a brackish lake.</title>
        <authorList>
            <person name="Takahashi A."/>
            <person name="Kojima H."/>
            <person name="Watanabe M."/>
            <person name="Fukui M."/>
        </authorList>
    </citation>
    <scope>NUCLEOTIDE SEQUENCE</scope>
    <source>
        <strain evidence="3">SF6</strain>
    </source>
</reference>